<dbReference type="RefSeq" id="WP_095901435.1">
    <property type="nucleotide sequence ID" value="NZ_CP022383.1"/>
</dbReference>
<dbReference type="SUPFAM" id="SSF52540">
    <property type="entry name" value="P-loop containing nucleoside triphosphate hydrolases"/>
    <property type="match status" value="1"/>
</dbReference>
<accession>A0A250F334</accession>
<evidence type="ECO:0000313" key="3">
    <source>
        <dbReference type="Proteomes" id="UP000217334"/>
    </source>
</evidence>
<evidence type="ECO:0000313" key="2">
    <source>
        <dbReference type="EMBL" id="ATA79530.1"/>
    </source>
</evidence>
<gene>
    <name evidence="2" type="ORF">CGC59_07530</name>
</gene>
<dbReference type="PANTHER" id="PTHR43581:SF4">
    <property type="entry name" value="ATP_GTP PHOSPHATASE"/>
    <property type="match status" value="1"/>
</dbReference>
<proteinExistence type="predicted"/>
<dbReference type="InterPro" id="IPR003959">
    <property type="entry name" value="ATPase_AAA_core"/>
</dbReference>
<dbReference type="SMART" id="SM00382">
    <property type="entry name" value="AAA"/>
    <property type="match status" value="1"/>
</dbReference>
<dbReference type="Gene3D" id="3.40.50.300">
    <property type="entry name" value="P-loop containing nucleotide triphosphate hydrolases"/>
    <property type="match status" value="1"/>
</dbReference>
<dbReference type="AlphaFoldDB" id="A0A250F334"/>
<feature type="domain" description="AAA+ ATPase" evidence="1">
    <location>
        <begin position="27"/>
        <end position="330"/>
    </location>
</feature>
<dbReference type="InterPro" id="IPR003593">
    <property type="entry name" value="AAA+_ATPase"/>
</dbReference>
<sequence length="411" mass="48383">MNRYIKNIHIKQVRHLKDINLPLEKEDYPHLMITGKNGSGKTSLLNAIANHIERIANDSYKNFESYERQIEYFEKHLKKENPQNTLSIEQQLQYYKNQYELFFGEVIVAFEDVDSLIRKYQDGNFIIAFYEAHRTIKNLQEPINPTKPELQDKWGIKQTSTQEFLKFLADLKIQEALARNEKLERDADQIREWFVNFERLLGEIFQDKDLQLYFNYKDYSFKILTKGKEFKFTELSDGFAAVLDIIVDLILKMQHKNQLIRVYEYEGIVLVDEIETHLHLELQKVIMPLLTEIFPNIQFIVTTHSPFVLSSLSNAVAFDLEHQEIIEDLTEYSYESLAEGYFGVKTASSYMGMQLGRLEELLKKETLSLSEKTELKDLICDFDKIPEVVSPKIIGRYLQLKNQHFPKIKAL</sequence>
<dbReference type="InterPro" id="IPR051396">
    <property type="entry name" value="Bact_Antivir_Def_Nuclease"/>
</dbReference>
<dbReference type="GO" id="GO:0016887">
    <property type="term" value="F:ATP hydrolysis activity"/>
    <property type="evidence" value="ECO:0007669"/>
    <property type="project" value="InterPro"/>
</dbReference>
<organism evidence="2 3">
    <name type="scientific">Capnocytophaga sputigena</name>
    <dbReference type="NCBI Taxonomy" id="1019"/>
    <lineage>
        <taxon>Bacteria</taxon>
        <taxon>Pseudomonadati</taxon>
        <taxon>Bacteroidota</taxon>
        <taxon>Flavobacteriia</taxon>
        <taxon>Flavobacteriales</taxon>
        <taxon>Flavobacteriaceae</taxon>
        <taxon>Capnocytophaga</taxon>
    </lineage>
</organism>
<dbReference type="Proteomes" id="UP000217334">
    <property type="component" value="Chromosome"/>
</dbReference>
<reference evidence="3" key="1">
    <citation type="submission" date="2017-06" db="EMBL/GenBank/DDBJ databases">
        <title>Capnocytophaga spp. assemblies.</title>
        <authorList>
            <person name="Gulvik C.A."/>
        </authorList>
    </citation>
    <scope>NUCLEOTIDE SEQUENCE [LARGE SCALE GENOMIC DNA]</scope>
    <source>
        <strain evidence="3">H4486</strain>
    </source>
</reference>
<name>A0A250F334_CAPSP</name>
<protein>
    <submittedName>
        <fullName evidence="2">ATPase</fullName>
    </submittedName>
</protein>
<dbReference type="CDD" id="cd00267">
    <property type="entry name" value="ABC_ATPase"/>
    <property type="match status" value="1"/>
</dbReference>
<dbReference type="GO" id="GO:0005524">
    <property type="term" value="F:ATP binding"/>
    <property type="evidence" value="ECO:0007669"/>
    <property type="project" value="InterPro"/>
</dbReference>
<dbReference type="PANTHER" id="PTHR43581">
    <property type="entry name" value="ATP/GTP PHOSPHATASE"/>
    <property type="match status" value="1"/>
</dbReference>
<dbReference type="Pfam" id="PF13304">
    <property type="entry name" value="AAA_21"/>
    <property type="match status" value="1"/>
</dbReference>
<dbReference type="InterPro" id="IPR027417">
    <property type="entry name" value="P-loop_NTPase"/>
</dbReference>
<dbReference type="EMBL" id="CP022383">
    <property type="protein sequence ID" value="ATA79530.1"/>
    <property type="molecule type" value="Genomic_DNA"/>
</dbReference>
<evidence type="ECO:0000259" key="1">
    <source>
        <dbReference type="SMART" id="SM00382"/>
    </source>
</evidence>